<feature type="coiled-coil region" evidence="1">
    <location>
        <begin position="480"/>
        <end position="552"/>
    </location>
</feature>
<feature type="signal peptide" evidence="4">
    <location>
        <begin position="1"/>
        <end position="29"/>
    </location>
</feature>
<protein>
    <submittedName>
        <fullName evidence="6">Membrane protein YgcG</fullName>
    </submittedName>
</protein>
<proteinExistence type="predicted"/>
<keyword evidence="7" id="KW-1185">Reference proteome</keyword>
<sequence length="708" mass="71884">MRNRILSGAVGRTLAALGLAAMLVVPAGAAQAMVAPAESPVTIPAGQNIIDDANALGNRKADVQAAISKLANDKKYNLYVVLVKTFENPSDAGGWATAVGRAKGLGNFDLLLAVSTEQGRYSLQKSSTSKITTAQRDSIVQNAIVANLADGKKDYAQAAIDTAAAIGDAAGGGSGTVPNPTGGIVGTVVFLVLIVGAVLAFVFFRRRRKQQAVAATASGYSPTGEQLDPMAGTSVEELRTKAGSMLIAADDAIKSSEQEISFAQAAYGDESVKPFQAALAEAKGHLTESFKLQQQLDDDIPDTVEQQRSWYGEIIRRSEAANQALAEQKQSFDSLRELEKNAPQALATVAAGAQQVQAQLQSAQTQLADLQSRFADSATATIKDNIGQAQERLSFVNTASQNAAQKLGVQDAAGAAVAVRAAEEALHQAKLLEDAIGNVANGVQDAAGKLPAAVAEAQTDLAQAKAMLSAGQNSQAAGQIAAAESVINQVQAQLAQAQANPAVKLDPPALLQQVETAHSNLDQLLTGIRDQQQQAQRAQASLQQAILNAQAQISATQDYIAARRGGVGAEARTRIAEAQRNLDYALSIQASDPVSALTYANQATTLAQQAAQLAQSDVDGFGFANSGYGAGGGFAGRGGGAGGGFGGGFGGAILGGILGGMLSGGNHGSNWGGGGFGGWSSGGDGGGGWGGDGGGGGWGGDSGGDGSF</sequence>
<accession>A0ABU1J955</accession>
<feature type="domain" description="TPM" evidence="5">
    <location>
        <begin position="50"/>
        <end position="168"/>
    </location>
</feature>
<feature type="region of interest" description="Disordered" evidence="2">
    <location>
        <begin position="675"/>
        <end position="708"/>
    </location>
</feature>
<dbReference type="Pfam" id="PF04536">
    <property type="entry name" value="TPM_phosphatase"/>
    <property type="match status" value="1"/>
</dbReference>
<keyword evidence="3" id="KW-0812">Transmembrane</keyword>
<keyword evidence="1" id="KW-0175">Coiled coil</keyword>
<comment type="caution">
    <text evidence="6">The sequence shown here is derived from an EMBL/GenBank/DDBJ whole genome shotgun (WGS) entry which is preliminary data.</text>
</comment>
<dbReference type="InterPro" id="IPR007621">
    <property type="entry name" value="TPM_dom"/>
</dbReference>
<organism evidence="6 7">
    <name type="scientific">Arthrobacter russicus</name>
    <dbReference type="NCBI Taxonomy" id="172040"/>
    <lineage>
        <taxon>Bacteria</taxon>
        <taxon>Bacillati</taxon>
        <taxon>Actinomycetota</taxon>
        <taxon>Actinomycetes</taxon>
        <taxon>Micrococcales</taxon>
        <taxon>Micrococcaceae</taxon>
        <taxon>Arthrobacter</taxon>
    </lineage>
</organism>
<gene>
    <name evidence="6" type="ORF">JOE69_000917</name>
</gene>
<dbReference type="CDD" id="cd12087">
    <property type="entry name" value="TM_EGFR-like"/>
    <property type="match status" value="1"/>
</dbReference>
<feature type="transmembrane region" description="Helical" evidence="3">
    <location>
        <begin position="184"/>
        <end position="204"/>
    </location>
</feature>
<dbReference type="Proteomes" id="UP001185069">
    <property type="component" value="Unassembled WGS sequence"/>
</dbReference>
<keyword evidence="3" id="KW-0472">Membrane</keyword>
<dbReference type="Gene3D" id="3.10.310.50">
    <property type="match status" value="1"/>
</dbReference>
<dbReference type="EMBL" id="JAVDQF010000001">
    <property type="protein sequence ID" value="MDR6268679.1"/>
    <property type="molecule type" value="Genomic_DNA"/>
</dbReference>
<reference evidence="6 7" key="1">
    <citation type="submission" date="2023-07" db="EMBL/GenBank/DDBJ databases">
        <title>Sequencing the genomes of 1000 actinobacteria strains.</title>
        <authorList>
            <person name="Klenk H.-P."/>
        </authorList>
    </citation>
    <scope>NUCLEOTIDE SEQUENCE [LARGE SCALE GENOMIC DNA]</scope>
    <source>
        <strain evidence="6 7">DSM 14555</strain>
    </source>
</reference>
<dbReference type="RefSeq" id="WP_309796477.1">
    <property type="nucleotide sequence ID" value="NZ_BAAAHY010000006.1"/>
</dbReference>
<evidence type="ECO:0000259" key="5">
    <source>
        <dbReference type="Pfam" id="PF04536"/>
    </source>
</evidence>
<evidence type="ECO:0000256" key="2">
    <source>
        <dbReference type="SAM" id="MobiDB-lite"/>
    </source>
</evidence>
<dbReference type="SUPFAM" id="SSF56954">
    <property type="entry name" value="Outer membrane efflux proteins (OEP)"/>
    <property type="match status" value="1"/>
</dbReference>
<evidence type="ECO:0000313" key="7">
    <source>
        <dbReference type="Proteomes" id="UP001185069"/>
    </source>
</evidence>
<keyword evidence="3" id="KW-1133">Transmembrane helix</keyword>
<evidence type="ECO:0000256" key="4">
    <source>
        <dbReference type="SAM" id="SignalP"/>
    </source>
</evidence>
<evidence type="ECO:0000256" key="3">
    <source>
        <dbReference type="SAM" id="Phobius"/>
    </source>
</evidence>
<keyword evidence="4" id="KW-0732">Signal</keyword>
<name>A0ABU1J955_9MICC</name>
<feature type="chain" id="PRO_5047533002" evidence="4">
    <location>
        <begin position="30"/>
        <end position="708"/>
    </location>
</feature>
<evidence type="ECO:0000256" key="1">
    <source>
        <dbReference type="SAM" id="Coils"/>
    </source>
</evidence>
<evidence type="ECO:0000313" key="6">
    <source>
        <dbReference type="EMBL" id="MDR6268679.1"/>
    </source>
</evidence>